<proteinExistence type="predicted"/>
<evidence type="ECO:0000313" key="2">
    <source>
        <dbReference type="EMBL" id="MDQ0536464.1"/>
    </source>
</evidence>
<dbReference type="Proteomes" id="UP001244552">
    <property type="component" value="Unassembled WGS sequence"/>
</dbReference>
<name>A0ABU0MT19_9PROT</name>
<dbReference type="Gene3D" id="3.40.630.30">
    <property type="match status" value="1"/>
</dbReference>
<protein>
    <submittedName>
        <fullName evidence="2">Ribosomal protein S18 acetylase RimI-like enzyme</fullName>
    </submittedName>
</protein>
<gene>
    <name evidence="2" type="ORF">QO018_005361</name>
</gene>
<sequence length="164" mass="17767">MDLVRRLVPDDAPAFREIRLEALALHPEAFGADLAAEQARSAAGFAERLAEGCIFGGFVDGRLDATAGLLVPPSAKQRHKATLWGVYVREARQGGTLAQALLTAVLAHAAGQVEQVQLSVAATNLRAVRFYRRLGFETYGTEPRALKIDGRYIDELLMVKVLAP</sequence>
<dbReference type="EMBL" id="JAUSVU010000027">
    <property type="protein sequence ID" value="MDQ0536464.1"/>
    <property type="molecule type" value="Genomic_DNA"/>
</dbReference>
<evidence type="ECO:0000313" key="3">
    <source>
        <dbReference type="Proteomes" id="UP001244552"/>
    </source>
</evidence>
<comment type="caution">
    <text evidence="2">The sequence shown here is derived from an EMBL/GenBank/DDBJ whole genome shotgun (WGS) entry which is preliminary data.</text>
</comment>
<dbReference type="RefSeq" id="WP_209989141.1">
    <property type="nucleotide sequence ID" value="NZ_JAGINO010000027.1"/>
</dbReference>
<keyword evidence="3" id="KW-1185">Reference proteome</keyword>
<accession>A0ABU0MT19</accession>
<evidence type="ECO:0000259" key="1">
    <source>
        <dbReference type="PROSITE" id="PS51186"/>
    </source>
</evidence>
<dbReference type="InterPro" id="IPR016181">
    <property type="entry name" value="Acyl_CoA_acyltransferase"/>
</dbReference>
<feature type="domain" description="N-acetyltransferase" evidence="1">
    <location>
        <begin position="2"/>
        <end position="163"/>
    </location>
</feature>
<dbReference type="Pfam" id="PF00583">
    <property type="entry name" value="Acetyltransf_1"/>
    <property type="match status" value="1"/>
</dbReference>
<reference evidence="2 3" key="1">
    <citation type="submission" date="2023-07" db="EMBL/GenBank/DDBJ databases">
        <title>Genomic Encyclopedia of Type Strains, Phase IV (KMG-IV): sequencing the most valuable type-strain genomes for metagenomic binning, comparative biology and taxonomic classification.</title>
        <authorList>
            <person name="Goeker M."/>
        </authorList>
    </citation>
    <scope>NUCLEOTIDE SEQUENCE [LARGE SCALE GENOMIC DNA]</scope>
    <source>
        <strain evidence="2 3">DSM 19922</strain>
    </source>
</reference>
<dbReference type="SUPFAM" id="SSF55729">
    <property type="entry name" value="Acyl-CoA N-acyltransferases (Nat)"/>
    <property type="match status" value="1"/>
</dbReference>
<dbReference type="InterPro" id="IPR000182">
    <property type="entry name" value="GNAT_dom"/>
</dbReference>
<dbReference type="PROSITE" id="PS51186">
    <property type="entry name" value="GNAT"/>
    <property type="match status" value="1"/>
</dbReference>
<organism evidence="2 3">
    <name type="scientific">Azospirillum picis</name>
    <dbReference type="NCBI Taxonomy" id="488438"/>
    <lineage>
        <taxon>Bacteria</taxon>
        <taxon>Pseudomonadati</taxon>
        <taxon>Pseudomonadota</taxon>
        <taxon>Alphaproteobacteria</taxon>
        <taxon>Rhodospirillales</taxon>
        <taxon>Azospirillaceae</taxon>
        <taxon>Azospirillum</taxon>
    </lineage>
</organism>